<dbReference type="Pfam" id="PF01979">
    <property type="entry name" value="Amidohydro_1"/>
    <property type="match status" value="1"/>
</dbReference>
<dbReference type="InterPro" id="IPR006680">
    <property type="entry name" value="Amidohydro-rel"/>
</dbReference>
<keyword evidence="3 5" id="KW-0378">Hydrolase</keyword>
<comment type="similarity">
    <text evidence="1 5">Belongs to the metallo-dependent hydrolases superfamily. NagA family.</text>
</comment>
<evidence type="ECO:0000259" key="9">
    <source>
        <dbReference type="Pfam" id="PF01979"/>
    </source>
</evidence>
<comment type="caution">
    <text evidence="10">The sequence shown here is derived from an EMBL/GenBank/DDBJ whole genome shotgun (WGS) entry which is preliminary data.</text>
</comment>
<feature type="binding site" evidence="8">
    <location>
        <position position="132"/>
    </location>
    <ligand>
        <name>Zn(2+)</name>
        <dbReference type="ChEBI" id="CHEBI:29105"/>
    </ligand>
</feature>
<dbReference type="Gene3D" id="2.30.40.10">
    <property type="entry name" value="Urease, subunit C, domain 1"/>
    <property type="match status" value="1"/>
</dbReference>
<evidence type="ECO:0000256" key="1">
    <source>
        <dbReference type="ARBA" id="ARBA00010716"/>
    </source>
</evidence>
<evidence type="ECO:0000256" key="5">
    <source>
        <dbReference type="PIRNR" id="PIRNR038994"/>
    </source>
</evidence>
<dbReference type="CDD" id="cd00854">
    <property type="entry name" value="NagA"/>
    <property type="match status" value="1"/>
</dbReference>
<evidence type="ECO:0000256" key="6">
    <source>
        <dbReference type="PIRSR" id="PIRSR038994-1"/>
    </source>
</evidence>
<feature type="binding site" evidence="7">
    <location>
        <position position="230"/>
    </location>
    <ligand>
        <name>substrate</name>
    </ligand>
</feature>
<dbReference type="GO" id="GO:0046872">
    <property type="term" value="F:metal ion binding"/>
    <property type="evidence" value="ECO:0007669"/>
    <property type="project" value="UniProtKB-KW"/>
</dbReference>
<dbReference type="PANTHER" id="PTHR11113">
    <property type="entry name" value="N-ACETYLGLUCOSAMINE-6-PHOSPHATE DEACETYLASE"/>
    <property type="match status" value="1"/>
</dbReference>
<feature type="binding site" evidence="7">
    <location>
        <position position="254"/>
    </location>
    <ligand>
        <name>substrate</name>
    </ligand>
</feature>
<reference evidence="11" key="1">
    <citation type="submission" date="2017-03" db="EMBL/GenBank/DDBJ databases">
        <authorList>
            <person name="Lund M.B."/>
        </authorList>
    </citation>
    <scope>NUCLEOTIDE SEQUENCE [LARGE SCALE GENOMIC DNA]</scope>
</reference>
<sequence length="392" mass="40854">MSSASVIIHSAVLVDRNRAVPDAWVRFDDGRVAARGTGDSWRDRMPPAAVTDAHGRYLTPGFLDLHCHGGGGYAVEDGADAITSLVNTHTAHGTTGMILSLVSATTDDLVTRLQIIADASERDTRVLGSHLEGPFLDTDFRGAHDPSVLRPLNLATIERLHAGARGTLRQITLSPEHEGTFEAIDWLTRAGVRVAVGHTGADFDTALAAFNAGASLLTHAFNGMRGIHHRAPGPVVAAMTAPHVTLELINDGVHIHPDVVNLAFAGAPGRIALITDAMAAAGSKDGRYRLGTVEVDVRDGIARLAGGTAIAGSSLTLDIALRRAVAGGIPLPMAVAALTATPATAIGRGEDLGSLEVGFPADAVLLDTDLTVTTVWVEGRPVARGDDRVTQL</sequence>
<dbReference type="PIRSF" id="PIRSF038994">
    <property type="entry name" value="NagA"/>
    <property type="match status" value="1"/>
</dbReference>
<accession>A0A2A6FP24</accession>
<evidence type="ECO:0000256" key="7">
    <source>
        <dbReference type="PIRSR" id="PIRSR038994-2"/>
    </source>
</evidence>
<name>A0A2A6FP24_9MICO</name>
<dbReference type="GO" id="GO:0006046">
    <property type="term" value="P:N-acetylglucosamine catabolic process"/>
    <property type="evidence" value="ECO:0007669"/>
    <property type="project" value="TreeGrafter"/>
</dbReference>
<gene>
    <name evidence="10" type="ORF">B5766_11935</name>
</gene>
<feature type="binding site" evidence="7">
    <location>
        <position position="143"/>
    </location>
    <ligand>
        <name>substrate</name>
    </ligand>
</feature>
<feature type="domain" description="Amidohydrolase-related" evidence="9">
    <location>
        <begin position="57"/>
        <end position="382"/>
    </location>
</feature>
<evidence type="ECO:0000256" key="4">
    <source>
        <dbReference type="ARBA" id="ARBA00023277"/>
    </source>
</evidence>
<dbReference type="Gene3D" id="3.20.20.140">
    <property type="entry name" value="Metal-dependent hydrolases"/>
    <property type="match status" value="1"/>
</dbReference>
<evidence type="ECO:0000256" key="2">
    <source>
        <dbReference type="ARBA" id="ARBA00022723"/>
    </source>
</evidence>
<protein>
    <submittedName>
        <fullName evidence="10">N-acetylglucosamine-6-phosphate deacetylase</fullName>
    </submittedName>
</protein>
<dbReference type="SUPFAM" id="SSF51556">
    <property type="entry name" value="Metallo-dependent hydrolases"/>
    <property type="match status" value="1"/>
</dbReference>
<keyword evidence="2 8" id="KW-0479">Metal-binding</keyword>
<keyword evidence="4 5" id="KW-0119">Carbohydrate metabolism</keyword>
<feature type="binding site" evidence="7">
    <location>
        <begin position="222"/>
        <end position="223"/>
    </location>
    <ligand>
        <name>substrate</name>
    </ligand>
</feature>
<dbReference type="AlphaFoldDB" id="A0A2A6FP24"/>
<proteinExistence type="inferred from homology"/>
<dbReference type="PANTHER" id="PTHR11113:SF14">
    <property type="entry name" value="N-ACETYLGLUCOSAMINE-6-PHOSPHATE DEACETYLASE"/>
    <property type="match status" value="1"/>
</dbReference>
<comment type="cofactor">
    <cofactor evidence="8">
        <name>a divalent metal cation</name>
        <dbReference type="ChEBI" id="CHEBI:60240"/>
    </cofactor>
    <text evidence="8">Binds 1 divalent metal cation per subunit.</text>
</comment>
<dbReference type="SUPFAM" id="SSF51338">
    <property type="entry name" value="Composite domain of metallo-dependent hydrolases"/>
    <property type="match status" value="1"/>
</dbReference>
<dbReference type="InterPro" id="IPR011059">
    <property type="entry name" value="Metal-dep_hydrolase_composite"/>
</dbReference>
<dbReference type="EMBL" id="NAEP01000056">
    <property type="protein sequence ID" value="PDQ34346.1"/>
    <property type="molecule type" value="Genomic_DNA"/>
</dbReference>
<organism evidence="10 11">
    <name type="scientific">Candidatus Lumbricidiphila eiseniae</name>
    <dbReference type="NCBI Taxonomy" id="1969409"/>
    <lineage>
        <taxon>Bacteria</taxon>
        <taxon>Bacillati</taxon>
        <taxon>Actinomycetota</taxon>
        <taxon>Actinomycetes</taxon>
        <taxon>Micrococcales</taxon>
        <taxon>Microbacteriaceae</taxon>
        <taxon>Candidatus Lumbricidiphila</taxon>
    </lineage>
</organism>
<evidence type="ECO:0000313" key="11">
    <source>
        <dbReference type="Proteomes" id="UP000219994"/>
    </source>
</evidence>
<feature type="binding site" evidence="7">
    <location>
        <begin position="310"/>
        <end position="312"/>
    </location>
    <ligand>
        <name>substrate</name>
    </ligand>
</feature>
<feature type="binding site" evidence="8">
    <location>
        <position position="219"/>
    </location>
    <ligand>
        <name>Zn(2+)</name>
        <dbReference type="ChEBI" id="CHEBI:29105"/>
    </ligand>
</feature>
<dbReference type="InterPro" id="IPR003764">
    <property type="entry name" value="GlcNAc_6-P_deAcase"/>
</dbReference>
<feature type="binding site" evidence="8">
    <location>
        <position position="198"/>
    </location>
    <ligand>
        <name>Zn(2+)</name>
        <dbReference type="ChEBI" id="CHEBI:29105"/>
    </ligand>
</feature>
<evidence type="ECO:0000256" key="3">
    <source>
        <dbReference type="ARBA" id="ARBA00022801"/>
    </source>
</evidence>
<dbReference type="InterPro" id="IPR032466">
    <property type="entry name" value="Metal_Hydrolase"/>
</dbReference>
<feature type="active site" description="Proton donor/acceptor" evidence="6">
    <location>
        <position position="276"/>
    </location>
</feature>
<dbReference type="Proteomes" id="UP000219994">
    <property type="component" value="Unassembled WGS sequence"/>
</dbReference>
<evidence type="ECO:0000313" key="10">
    <source>
        <dbReference type="EMBL" id="PDQ34346.1"/>
    </source>
</evidence>
<dbReference type="GO" id="GO:0008448">
    <property type="term" value="F:N-acetylglucosamine-6-phosphate deacetylase activity"/>
    <property type="evidence" value="ECO:0007669"/>
    <property type="project" value="InterPro"/>
</dbReference>
<evidence type="ECO:0000256" key="8">
    <source>
        <dbReference type="PIRSR" id="PIRSR038994-3"/>
    </source>
</evidence>